<dbReference type="PANTHER" id="PTHR24220:SF86">
    <property type="entry name" value="ABC TRANSPORTER ABCH.1"/>
    <property type="match status" value="1"/>
</dbReference>
<evidence type="ECO:0000259" key="5">
    <source>
        <dbReference type="PROSITE" id="PS50893"/>
    </source>
</evidence>
<keyword evidence="3 6" id="KW-0067">ATP-binding</keyword>
<dbReference type="GO" id="GO:0098796">
    <property type="term" value="C:membrane protein complex"/>
    <property type="evidence" value="ECO:0007669"/>
    <property type="project" value="UniProtKB-ARBA"/>
</dbReference>
<proteinExistence type="inferred from homology"/>
<dbReference type="SMART" id="SM00382">
    <property type="entry name" value="AAA"/>
    <property type="match status" value="1"/>
</dbReference>
<dbReference type="Gene3D" id="3.40.50.300">
    <property type="entry name" value="P-loop containing nucleotide triphosphate hydrolases"/>
    <property type="match status" value="1"/>
</dbReference>
<name>A0A345UG30_9BACT</name>
<keyword evidence="1" id="KW-0813">Transport</keyword>
<sequence length="251" mass="27814">MIDLRKITKTYRTGSLAVDALRGISLQVEAGAFTTIMGSSGSGKSTLMNILGCLDKPGSGQYFLKGDDVSGFDKTRLSQVRNETIGFVFQNFHLLPRTSALENVELPLLYSRAKLSWKEMHKRAKEALEIVGLADRADHTPNELSGGQQQRVAIARALVTRPAVLLADEPTGNLDSRTSLEIMEIFQRLNKQGLTILMVSHEPDIARFSRRIIILRDGLIRSDKPNAPRDAVQVLANWKDETELIEQDGVT</sequence>
<gene>
    <name evidence="6" type="ORF">CYPRO_0144</name>
</gene>
<dbReference type="CDD" id="cd03255">
    <property type="entry name" value="ABC_MJ0796_LolCDE_FtsE"/>
    <property type="match status" value="1"/>
</dbReference>
<feature type="domain" description="ABC transporter" evidence="5">
    <location>
        <begin position="2"/>
        <end position="242"/>
    </location>
</feature>
<dbReference type="InterPro" id="IPR003593">
    <property type="entry name" value="AAA+_ATPase"/>
</dbReference>
<evidence type="ECO:0000313" key="7">
    <source>
        <dbReference type="Proteomes" id="UP000254808"/>
    </source>
</evidence>
<comment type="similarity">
    <text evidence="4">Belongs to the ABC transporter superfamily. Macrolide exporter (TC 3.A.1.122) family.</text>
</comment>
<organism evidence="6 7">
    <name type="scientific">Cyclonatronum proteinivorum</name>
    <dbReference type="NCBI Taxonomy" id="1457365"/>
    <lineage>
        <taxon>Bacteria</taxon>
        <taxon>Pseudomonadati</taxon>
        <taxon>Balneolota</taxon>
        <taxon>Balneolia</taxon>
        <taxon>Balneolales</taxon>
        <taxon>Cyclonatronaceae</taxon>
        <taxon>Cyclonatronum</taxon>
    </lineage>
</organism>
<dbReference type="PROSITE" id="PS50893">
    <property type="entry name" value="ABC_TRANSPORTER_2"/>
    <property type="match status" value="1"/>
</dbReference>
<dbReference type="OrthoDB" id="9782239at2"/>
<dbReference type="KEGG" id="cprv:CYPRO_0144"/>
<dbReference type="InterPro" id="IPR027417">
    <property type="entry name" value="P-loop_NTPase"/>
</dbReference>
<evidence type="ECO:0000313" key="6">
    <source>
        <dbReference type="EMBL" id="AXI99431.1"/>
    </source>
</evidence>
<reference evidence="6 7" key="1">
    <citation type="submission" date="2018-03" db="EMBL/GenBank/DDBJ databases">
        <title>Phenotypic and genomic properties of Cyclonatronum proteinivorum gen. nov., sp. nov., a haloalkaliphilic bacteroidete from soda lakes possessing Na+-translocating rhodopsin.</title>
        <authorList>
            <person name="Toshchakov S.V."/>
            <person name="Korzhenkov A."/>
            <person name="Samarov N.I."/>
            <person name="Kublanov I.V."/>
            <person name="Muntyan M.S."/>
            <person name="Sorokin D.Y."/>
        </authorList>
    </citation>
    <scope>NUCLEOTIDE SEQUENCE [LARGE SCALE GENOMIC DNA]</scope>
    <source>
        <strain evidence="6 7">Omega</strain>
    </source>
</reference>
<keyword evidence="7" id="KW-1185">Reference proteome</keyword>
<dbReference type="SUPFAM" id="SSF52540">
    <property type="entry name" value="P-loop containing nucleoside triphosphate hydrolases"/>
    <property type="match status" value="1"/>
</dbReference>
<dbReference type="InterPro" id="IPR015854">
    <property type="entry name" value="ABC_transpr_LolD-like"/>
</dbReference>
<dbReference type="InterPro" id="IPR003439">
    <property type="entry name" value="ABC_transporter-like_ATP-bd"/>
</dbReference>
<dbReference type="PANTHER" id="PTHR24220">
    <property type="entry name" value="IMPORT ATP-BINDING PROTEIN"/>
    <property type="match status" value="1"/>
</dbReference>
<accession>A0A345UG30</accession>
<dbReference type="AlphaFoldDB" id="A0A345UG30"/>
<evidence type="ECO:0000256" key="3">
    <source>
        <dbReference type="ARBA" id="ARBA00022840"/>
    </source>
</evidence>
<dbReference type="GO" id="GO:0005524">
    <property type="term" value="F:ATP binding"/>
    <property type="evidence" value="ECO:0007669"/>
    <property type="project" value="UniProtKB-KW"/>
</dbReference>
<dbReference type="PROSITE" id="PS00211">
    <property type="entry name" value="ABC_TRANSPORTER_1"/>
    <property type="match status" value="1"/>
</dbReference>
<dbReference type="GO" id="GO:0005886">
    <property type="term" value="C:plasma membrane"/>
    <property type="evidence" value="ECO:0007669"/>
    <property type="project" value="TreeGrafter"/>
</dbReference>
<evidence type="ECO:0000256" key="1">
    <source>
        <dbReference type="ARBA" id="ARBA00022448"/>
    </source>
</evidence>
<dbReference type="GO" id="GO:0016887">
    <property type="term" value="F:ATP hydrolysis activity"/>
    <property type="evidence" value="ECO:0007669"/>
    <property type="project" value="InterPro"/>
</dbReference>
<dbReference type="Proteomes" id="UP000254808">
    <property type="component" value="Chromosome"/>
</dbReference>
<dbReference type="Pfam" id="PF00005">
    <property type="entry name" value="ABC_tran"/>
    <property type="match status" value="1"/>
</dbReference>
<evidence type="ECO:0000256" key="4">
    <source>
        <dbReference type="ARBA" id="ARBA00038388"/>
    </source>
</evidence>
<protein>
    <submittedName>
        <fullName evidence="6">Putative ABC transport system ATP-binding protein</fullName>
    </submittedName>
</protein>
<dbReference type="RefSeq" id="WP_114982673.1">
    <property type="nucleotide sequence ID" value="NZ_CP027806.1"/>
</dbReference>
<dbReference type="GO" id="GO:0022857">
    <property type="term" value="F:transmembrane transporter activity"/>
    <property type="evidence" value="ECO:0007669"/>
    <property type="project" value="UniProtKB-ARBA"/>
</dbReference>
<dbReference type="FunFam" id="3.40.50.300:FF:000032">
    <property type="entry name" value="Export ABC transporter ATP-binding protein"/>
    <property type="match status" value="1"/>
</dbReference>
<evidence type="ECO:0000256" key="2">
    <source>
        <dbReference type="ARBA" id="ARBA00022741"/>
    </source>
</evidence>
<keyword evidence="2" id="KW-0547">Nucleotide-binding</keyword>
<dbReference type="InterPro" id="IPR017911">
    <property type="entry name" value="MacB-like_ATP-bd"/>
</dbReference>
<dbReference type="EMBL" id="CP027806">
    <property type="protein sequence ID" value="AXI99431.1"/>
    <property type="molecule type" value="Genomic_DNA"/>
</dbReference>
<dbReference type="InterPro" id="IPR017871">
    <property type="entry name" value="ABC_transporter-like_CS"/>
</dbReference>